<keyword evidence="1" id="KW-1133">Transmembrane helix</keyword>
<dbReference type="AlphaFoldDB" id="A0A506Y151"/>
<name>A0A506Y151_9MICO</name>
<feature type="transmembrane region" description="Helical" evidence="1">
    <location>
        <begin position="31"/>
        <end position="51"/>
    </location>
</feature>
<protein>
    <submittedName>
        <fullName evidence="2">Uncharacterized protein</fullName>
    </submittedName>
</protein>
<evidence type="ECO:0000256" key="1">
    <source>
        <dbReference type="SAM" id="Phobius"/>
    </source>
</evidence>
<keyword evidence="3" id="KW-1185">Reference proteome</keyword>
<dbReference type="Proteomes" id="UP000316252">
    <property type="component" value="Unassembled WGS sequence"/>
</dbReference>
<accession>A0A506Y151</accession>
<dbReference type="EMBL" id="VHQG01000005">
    <property type="protein sequence ID" value="TPW74119.1"/>
    <property type="molecule type" value="Genomic_DNA"/>
</dbReference>
<comment type="caution">
    <text evidence="2">The sequence shown here is derived from an EMBL/GenBank/DDBJ whole genome shotgun (WGS) entry which is preliminary data.</text>
</comment>
<reference evidence="2 3" key="1">
    <citation type="submission" date="2019-06" db="EMBL/GenBank/DDBJ databases">
        <authorList>
            <person name="Li F."/>
        </authorList>
    </citation>
    <scope>NUCLEOTIDE SEQUENCE [LARGE SCALE GENOMIC DNA]</scope>
    <source>
        <strain evidence="2 3">10F1D-1</strain>
    </source>
</reference>
<evidence type="ECO:0000313" key="3">
    <source>
        <dbReference type="Proteomes" id="UP000316252"/>
    </source>
</evidence>
<proteinExistence type="predicted"/>
<evidence type="ECO:0000313" key="2">
    <source>
        <dbReference type="EMBL" id="TPW74119.1"/>
    </source>
</evidence>
<gene>
    <name evidence="2" type="ORF">FJ657_15870</name>
</gene>
<dbReference type="RefSeq" id="WP_141164697.1">
    <property type="nucleotide sequence ID" value="NZ_VHQG01000005.1"/>
</dbReference>
<sequence length="74" mass="7562">MRGDLLPLLVLLASALAVVGGVALTATGGGYGIVLAAAGIAALVLCVRALVRSLREHQIRLLAPHDDLSDKPTH</sequence>
<organism evidence="2 3">
    <name type="scientific">Schumannella soli</name>
    <dbReference type="NCBI Taxonomy" id="2590779"/>
    <lineage>
        <taxon>Bacteria</taxon>
        <taxon>Bacillati</taxon>
        <taxon>Actinomycetota</taxon>
        <taxon>Actinomycetes</taxon>
        <taxon>Micrococcales</taxon>
        <taxon>Microbacteriaceae</taxon>
        <taxon>Schumannella</taxon>
    </lineage>
</organism>
<keyword evidence="1" id="KW-0812">Transmembrane</keyword>
<keyword evidence="1" id="KW-0472">Membrane</keyword>